<dbReference type="InterPro" id="IPR005844">
    <property type="entry name" value="A-D-PHexomutase_a/b/a-I"/>
</dbReference>
<dbReference type="InterPro" id="IPR005841">
    <property type="entry name" value="Alpha-D-phosphohexomutase_SF"/>
</dbReference>
<dbReference type="Gene3D" id="3.30.310.50">
    <property type="entry name" value="Alpha-D-phosphohexomutase, C-terminal domain"/>
    <property type="match status" value="1"/>
</dbReference>
<keyword evidence="6" id="KW-0413">Isomerase</keyword>
<dbReference type="eggNOG" id="COG1109">
    <property type="taxonomic scope" value="Bacteria"/>
</dbReference>
<dbReference type="OrthoDB" id="9803322at2"/>
<dbReference type="InterPro" id="IPR005846">
    <property type="entry name" value="A-D-PHexomutase_a/b/a-III"/>
</dbReference>
<feature type="domain" description="Alpha-D-phosphohexomutase alpha/beta/alpha" evidence="10">
    <location>
        <begin position="213"/>
        <end position="316"/>
    </location>
</feature>
<dbReference type="Gene3D" id="3.40.120.10">
    <property type="entry name" value="Alpha-D-Glucose-1,6-Bisphosphate, subunit A, domain 3"/>
    <property type="match status" value="3"/>
</dbReference>
<evidence type="ECO:0000259" key="9">
    <source>
        <dbReference type="Pfam" id="PF02878"/>
    </source>
</evidence>
<dbReference type="Pfam" id="PF02880">
    <property type="entry name" value="PGM_PMM_III"/>
    <property type="match status" value="1"/>
</dbReference>
<dbReference type="GO" id="GO:0005975">
    <property type="term" value="P:carbohydrate metabolic process"/>
    <property type="evidence" value="ECO:0007669"/>
    <property type="project" value="InterPro"/>
</dbReference>
<dbReference type="SUPFAM" id="SSF55957">
    <property type="entry name" value="Phosphoglucomutase, C-terminal domain"/>
    <property type="match status" value="1"/>
</dbReference>
<proteinExistence type="inferred from homology"/>
<evidence type="ECO:0000313" key="13">
    <source>
        <dbReference type="Proteomes" id="UP000017813"/>
    </source>
</evidence>
<dbReference type="HOGENOM" id="CLU_016950_0_2_4"/>
<evidence type="ECO:0000256" key="5">
    <source>
        <dbReference type="ARBA" id="ARBA00022842"/>
    </source>
</evidence>
<dbReference type="GO" id="GO:0000287">
    <property type="term" value="F:magnesium ion binding"/>
    <property type="evidence" value="ECO:0007669"/>
    <property type="project" value="InterPro"/>
</dbReference>
<name>V9HB72_9NEIS</name>
<dbReference type="InterPro" id="IPR036900">
    <property type="entry name" value="A-D-PHexomutase_C_sf"/>
</dbReference>
<dbReference type="Pfam" id="PF00408">
    <property type="entry name" value="PGM_PMM_IV"/>
    <property type="match status" value="1"/>
</dbReference>
<dbReference type="InterPro" id="IPR016055">
    <property type="entry name" value="A-D-PHexomutase_a/b/a-I/II/III"/>
</dbReference>
<dbReference type="Pfam" id="PF02879">
    <property type="entry name" value="PGM_PMM_II"/>
    <property type="match status" value="1"/>
</dbReference>
<dbReference type="KEGG" id="smur:BWP33_07795"/>
<dbReference type="Proteomes" id="UP000017813">
    <property type="component" value="Unassembled WGS sequence"/>
</dbReference>
<keyword evidence="3" id="KW-0597">Phosphoprotein</keyword>
<dbReference type="Pfam" id="PF02878">
    <property type="entry name" value="PGM_PMM_I"/>
    <property type="match status" value="1"/>
</dbReference>
<reference evidence="12 13" key="1">
    <citation type="submission" date="2010-03" db="EMBL/GenBank/DDBJ databases">
        <authorList>
            <consortium name="The Broad Institute Genome Sequencing Platform"/>
            <person name="Ward D."/>
            <person name="Earl A."/>
            <person name="Feldgarden M."/>
            <person name="Gevers D."/>
            <person name="Young S."/>
            <person name="Zeng Q."/>
            <person name="Koehrsen M."/>
            <person name="Alvarado L."/>
            <person name="Berlin A.M."/>
            <person name="Borenstein D."/>
            <person name="Chapman S.B."/>
            <person name="Chen Z."/>
            <person name="Engels R."/>
            <person name="Freedman E."/>
            <person name="Gellesch M."/>
            <person name="Goldberg J."/>
            <person name="Griggs A."/>
            <person name="Gujja S."/>
            <person name="Heilman E.R."/>
            <person name="Heiman D.I."/>
            <person name="Hepburn T.A."/>
            <person name="Howarth C."/>
            <person name="Jen D."/>
            <person name="Larson L."/>
            <person name="Mehta T."/>
            <person name="Park D."/>
            <person name="Pearson M."/>
            <person name="Richards J."/>
            <person name="Roberts A."/>
            <person name="Saif S."/>
            <person name="Shea T.D."/>
            <person name="Shenoy N."/>
            <person name="Sisk P."/>
            <person name="Stolte C."/>
            <person name="Sykes S.N."/>
            <person name="Walk T."/>
            <person name="White J."/>
            <person name="Yandava C."/>
            <person name="Izard J."/>
            <person name="Baranova O.V."/>
            <person name="Blanton J.M."/>
            <person name="Tanner A.C."/>
            <person name="Dewhirst F."/>
            <person name="Haas B."/>
            <person name="Nusbaum C."/>
            <person name="Birren B."/>
        </authorList>
    </citation>
    <scope>NUCLEOTIDE SEQUENCE [LARGE SCALE GENOMIC DNA]</scope>
    <source>
        <strain evidence="12 13">ATCC 29453</strain>
    </source>
</reference>
<evidence type="ECO:0000259" key="8">
    <source>
        <dbReference type="Pfam" id="PF00408"/>
    </source>
</evidence>
<dbReference type="PROSITE" id="PS00710">
    <property type="entry name" value="PGM_PMM"/>
    <property type="match status" value="1"/>
</dbReference>
<dbReference type="PANTHER" id="PTHR45745:SF1">
    <property type="entry name" value="PHOSPHOGLUCOMUTASE 2B-RELATED"/>
    <property type="match status" value="1"/>
</dbReference>
<evidence type="ECO:0000313" key="12">
    <source>
        <dbReference type="EMBL" id="EFG30373.1"/>
    </source>
</evidence>
<dbReference type="EMBL" id="ADCY02000035">
    <property type="protein sequence ID" value="EFG30373.1"/>
    <property type="molecule type" value="Genomic_DNA"/>
</dbReference>
<evidence type="ECO:0000256" key="6">
    <source>
        <dbReference type="ARBA" id="ARBA00023235"/>
    </source>
</evidence>
<protein>
    <recommendedName>
        <fullName evidence="14">Phosphomannomutase</fullName>
    </recommendedName>
</protein>
<dbReference type="RefSeq" id="WP_002642071.1">
    <property type="nucleotide sequence ID" value="NZ_CP019448.1"/>
</dbReference>
<keyword evidence="13" id="KW-1185">Reference proteome</keyword>
<reference evidence="12 13" key="2">
    <citation type="submission" date="2011-10" db="EMBL/GenBank/DDBJ databases">
        <title>The Genome Sequence of Simonsiella muelleri ATCC 29453.</title>
        <authorList>
            <consortium name="The Broad Institute Genome Sequencing Platform"/>
            <consortium name="The Broad Institute Genome Sequencing Center for Infectious Disease"/>
            <person name="Earl A."/>
            <person name="Ward D."/>
            <person name="Feldgarden M."/>
            <person name="Gevers D."/>
            <person name="Izard J."/>
            <person name="Baranova O.V."/>
            <person name="Blanton J.M."/>
            <person name="Tanner A.C."/>
            <person name="Dewhirst F."/>
            <person name="Young S.K."/>
            <person name="Zeng Q."/>
            <person name="Gargeya S."/>
            <person name="Fitzgerald M."/>
            <person name="Haas B."/>
            <person name="Abouelleil A."/>
            <person name="Alvarado L."/>
            <person name="Arachchi H.M."/>
            <person name="Berlin A."/>
            <person name="Brown A."/>
            <person name="Chapman S.B."/>
            <person name="Chen Z."/>
            <person name="Dunbar C."/>
            <person name="Freedman E."/>
            <person name="Gearin G."/>
            <person name="Goldberg J."/>
            <person name="Griggs A."/>
            <person name="Gujja S."/>
            <person name="Heiman D."/>
            <person name="Howarth C."/>
            <person name="Larson L."/>
            <person name="Lui A."/>
            <person name="MacDonald P.J.P."/>
            <person name="Montmayeur A."/>
            <person name="Murphy C."/>
            <person name="Neiman D."/>
            <person name="Pearson M."/>
            <person name="Priest M."/>
            <person name="Roberts A."/>
            <person name="Saif S."/>
            <person name="Shea T."/>
            <person name="Shenoy N."/>
            <person name="Sisk P."/>
            <person name="Stolte C."/>
            <person name="Sykes S."/>
            <person name="Wortman J."/>
            <person name="Nusbaum C."/>
            <person name="Birren B."/>
        </authorList>
    </citation>
    <scope>NUCLEOTIDE SEQUENCE [LARGE SCALE GENOMIC DNA]</scope>
    <source>
        <strain evidence="12 13">ATCC 29453</strain>
    </source>
</reference>
<feature type="domain" description="Alpha-D-phosphohexomutase alpha/beta/alpha" evidence="9">
    <location>
        <begin position="50"/>
        <end position="187"/>
    </location>
</feature>
<comment type="similarity">
    <text evidence="2 7">Belongs to the phosphohexose mutase family.</text>
</comment>
<evidence type="ECO:0000256" key="2">
    <source>
        <dbReference type="ARBA" id="ARBA00010231"/>
    </source>
</evidence>
<dbReference type="InterPro" id="IPR016066">
    <property type="entry name" value="A-D-PHexomutase_CS"/>
</dbReference>
<dbReference type="SUPFAM" id="SSF53738">
    <property type="entry name" value="Phosphoglucomutase, first 3 domains"/>
    <property type="match status" value="3"/>
</dbReference>
<evidence type="ECO:0000256" key="4">
    <source>
        <dbReference type="ARBA" id="ARBA00022723"/>
    </source>
</evidence>
<comment type="cofactor">
    <cofactor evidence="1">
        <name>Mg(2+)</name>
        <dbReference type="ChEBI" id="CHEBI:18420"/>
    </cofactor>
</comment>
<gene>
    <name evidence="12" type="ORF">HMPREF9021_01659</name>
</gene>
<keyword evidence="4 7" id="KW-0479">Metal-binding</keyword>
<feature type="domain" description="Alpha-D-phosphohexomutase C-terminal" evidence="8">
    <location>
        <begin position="454"/>
        <end position="525"/>
    </location>
</feature>
<evidence type="ECO:0000256" key="7">
    <source>
        <dbReference type="RuleBase" id="RU004326"/>
    </source>
</evidence>
<evidence type="ECO:0000256" key="3">
    <source>
        <dbReference type="ARBA" id="ARBA00022553"/>
    </source>
</evidence>
<dbReference type="AlphaFoldDB" id="V9HB72"/>
<dbReference type="GO" id="GO:0008973">
    <property type="term" value="F:phosphopentomutase activity"/>
    <property type="evidence" value="ECO:0007669"/>
    <property type="project" value="TreeGrafter"/>
</dbReference>
<dbReference type="PRINTS" id="PR00509">
    <property type="entry name" value="PGMPMM"/>
</dbReference>
<dbReference type="InterPro" id="IPR005845">
    <property type="entry name" value="A-D-PHexomutase_a/b/a-II"/>
</dbReference>
<dbReference type="InterPro" id="IPR005843">
    <property type="entry name" value="A-D-PHexomutase_C"/>
</dbReference>
<dbReference type="STRING" id="641147.HMPREF9021_01659"/>
<dbReference type="PANTHER" id="PTHR45745">
    <property type="entry name" value="PHOSPHOMANNOMUTASE 45A"/>
    <property type="match status" value="1"/>
</dbReference>
<feature type="domain" description="Alpha-D-phosphohexomutase alpha/beta/alpha" evidence="11">
    <location>
        <begin position="323"/>
        <end position="437"/>
    </location>
</feature>
<organism evidence="12 13">
    <name type="scientific">Simonsiella muelleri ATCC 29453</name>
    <dbReference type="NCBI Taxonomy" id="641147"/>
    <lineage>
        <taxon>Bacteria</taxon>
        <taxon>Pseudomonadati</taxon>
        <taxon>Pseudomonadota</taxon>
        <taxon>Betaproteobacteria</taxon>
        <taxon>Neisseriales</taxon>
        <taxon>Neisseriaceae</taxon>
        <taxon>Simonsiella</taxon>
    </lineage>
</organism>
<evidence type="ECO:0008006" key="14">
    <source>
        <dbReference type="Google" id="ProtNLM"/>
    </source>
</evidence>
<evidence type="ECO:0000259" key="10">
    <source>
        <dbReference type="Pfam" id="PF02879"/>
    </source>
</evidence>
<dbReference type="GO" id="GO:0006166">
    <property type="term" value="P:purine ribonucleoside salvage"/>
    <property type="evidence" value="ECO:0007669"/>
    <property type="project" value="TreeGrafter"/>
</dbReference>
<evidence type="ECO:0000259" key="11">
    <source>
        <dbReference type="Pfam" id="PF02880"/>
    </source>
</evidence>
<dbReference type="CDD" id="cd05799">
    <property type="entry name" value="PGM2"/>
    <property type="match status" value="1"/>
</dbReference>
<accession>V9HB72</accession>
<keyword evidence="5 7" id="KW-0460">Magnesium</keyword>
<evidence type="ECO:0000256" key="1">
    <source>
        <dbReference type="ARBA" id="ARBA00001946"/>
    </source>
</evidence>
<comment type="caution">
    <text evidence="12">The sequence shown here is derived from an EMBL/GenBank/DDBJ whole genome shotgun (WGS) entry which is preliminary data.</text>
</comment>
<sequence length="552" mass="60641">MTELHQKVQNWLNQDPDFETKSELQNLFNQAQSGNTDAEKELAMRFDGRLQFGTAGLRGRLQAGSMGMNRVLVAQAAKGLANYLLVNDKEPSIVIGYDGRKNSKIFAQDTAEIMAGAGVKALLMPRLLPTPVLAYAIRHFDATAGVMVTASHNPPDDNGYKVYLGKNNGGGQIVSPADKEIAQQIDLATQINIDEYARSQNYQILDETVINQYIEKTAKLAIEPKCELNYVYTAMHGVGKEILLKTLQAAHLPLPHIVAEQAEPDPTFHTVAFPNPEEKGALDLAIELAKAQNAEFIIANDPDADRLAVAIPDEQGNWKPLHGNVVGCLLAWYVAQRAKKSGKTGTLACSLVSSPALEQIAQKYGFHNEETLTGFKYIAKVPNLVFGFEEALGYLVDPDKVSDKDGISAVIMFLDLVRSLKATGKTIQQHIADFTQEFGAYASSQISLRVKDLADIPKLMDAFRQNPPTQIGENKIVQSKDYLQGTEPNNILVYALDNGSRLIVRPSGTEPKIKVYLDVKGNDAIDAMRVLEKFDGAVRELLRSEQFGKQDC</sequence>